<evidence type="ECO:0000256" key="4">
    <source>
        <dbReference type="ARBA" id="ARBA00051722"/>
    </source>
</evidence>
<proteinExistence type="inferred from homology"/>
<name>A0ABV9P4I8_9FLAO</name>
<dbReference type="Pfam" id="PF19567">
    <property type="entry name" value="CpsB_CapC"/>
    <property type="match status" value="1"/>
</dbReference>
<protein>
    <recommendedName>
        <fullName evidence="2">protein-tyrosine-phosphatase</fullName>
        <ecNumber evidence="2">3.1.3.48</ecNumber>
    </recommendedName>
</protein>
<keyword evidence="6" id="KW-1185">Reference proteome</keyword>
<dbReference type="PIRSF" id="PIRSF016557">
    <property type="entry name" value="Caps_synth_CpsB"/>
    <property type="match status" value="1"/>
</dbReference>
<dbReference type="Gene3D" id="3.20.20.140">
    <property type="entry name" value="Metal-dependent hydrolases"/>
    <property type="match status" value="1"/>
</dbReference>
<evidence type="ECO:0000313" key="6">
    <source>
        <dbReference type="Proteomes" id="UP001595885"/>
    </source>
</evidence>
<dbReference type="PANTHER" id="PTHR39181:SF1">
    <property type="entry name" value="TYROSINE-PROTEIN PHOSPHATASE YWQE"/>
    <property type="match status" value="1"/>
</dbReference>
<evidence type="ECO:0000256" key="1">
    <source>
        <dbReference type="ARBA" id="ARBA00005750"/>
    </source>
</evidence>
<dbReference type="RefSeq" id="WP_379739162.1">
    <property type="nucleotide sequence ID" value="NZ_JBHSGW010000004.1"/>
</dbReference>
<keyword evidence="3" id="KW-0378">Hydrolase</keyword>
<dbReference type="InterPro" id="IPR016667">
    <property type="entry name" value="Caps_polysacc_synth_CpsB/CapC"/>
</dbReference>
<dbReference type="EMBL" id="JBHSGW010000004">
    <property type="protein sequence ID" value="MFC4739531.1"/>
    <property type="molecule type" value="Genomic_DNA"/>
</dbReference>
<evidence type="ECO:0000313" key="5">
    <source>
        <dbReference type="EMBL" id="MFC4739531.1"/>
    </source>
</evidence>
<sequence>MISIFKKKKYLLDLIPSNFVDIHSHVLPGIDDGAKTIEDSKFLLENMIDFGFSKIITSPHTIENIWNNTPETISKALAFTKENLVNLTDKVNLKAASEYILDDHFVTLFEQGNLLTLKDNLVLVEMSYINPPIQLFDYLFNLQVAGYIPVLAHPERYVFYHSDFSNYAKLKKAGCYFQMNLLSATGYYGKEVAKIADELLKKDMIDFVGSDFHHKNHIKSFSNPIIIKETERLKKAFENNCFF</sequence>
<evidence type="ECO:0000256" key="2">
    <source>
        <dbReference type="ARBA" id="ARBA00013064"/>
    </source>
</evidence>
<comment type="similarity">
    <text evidence="1">Belongs to the metallo-dependent hydrolases superfamily. CpsB/CapC family.</text>
</comment>
<dbReference type="EC" id="3.1.3.48" evidence="2"/>
<gene>
    <name evidence="5" type="ORF">ACFO3U_05945</name>
</gene>
<dbReference type="SUPFAM" id="SSF89550">
    <property type="entry name" value="PHP domain-like"/>
    <property type="match status" value="1"/>
</dbReference>
<comment type="catalytic activity">
    <reaction evidence="4">
        <text>O-phospho-L-tyrosyl-[protein] + H2O = L-tyrosyl-[protein] + phosphate</text>
        <dbReference type="Rhea" id="RHEA:10684"/>
        <dbReference type="Rhea" id="RHEA-COMP:10136"/>
        <dbReference type="Rhea" id="RHEA-COMP:20101"/>
        <dbReference type="ChEBI" id="CHEBI:15377"/>
        <dbReference type="ChEBI" id="CHEBI:43474"/>
        <dbReference type="ChEBI" id="CHEBI:46858"/>
        <dbReference type="ChEBI" id="CHEBI:61978"/>
        <dbReference type="EC" id="3.1.3.48"/>
    </reaction>
</comment>
<evidence type="ECO:0000256" key="3">
    <source>
        <dbReference type="ARBA" id="ARBA00022801"/>
    </source>
</evidence>
<reference evidence="6" key="1">
    <citation type="journal article" date="2019" name="Int. J. Syst. Evol. Microbiol.">
        <title>The Global Catalogue of Microorganisms (GCM) 10K type strain sequencing project: providing services to taxonomists for standard genome sequencing and annotation.</title>
        <authorList>
            <consortium name="The Broad Institute Genomics Platform"/>
            <consortium name="The Broad Institute Genome Sequencing Center for Infectious Disease"/>
            <person name="Wu L."/>
            <person name="Ma J."/>
        </authorList>
    </citation>
    <scope>NUCLEOTIDE SEQUENCE [LARGE SCALE GENOMIC DNA]</scope>
    <source>
        <strain evidence="6">CCUG 50349</strain>
    </source>
</reference>
<accession>A0ABV9P4I8</accession>
<comment type="caution">
    <text evidence="5">The sequence shown here is derived from an EMBL/GenBank/DDBJ whole genome shotgun (WGS) entry which is preliminary data.</text>
</comment>
<dbReference type="PANTHER" id="PTHR39181">
    <property type="entry name" value="TYROSINE-PROTEIN PHOSPHATASE YWQE"/>
    <property type="match status" value="1"/>
</dbReference>
<dbReference type="Proteomes" id="UP001595885">
    <property type="component" value="Unassembled WGS sequence"/>
</dbReference>
<organism evidence="5 6">
    <name type="scientific">Flavobacterium ponti</name>
    <dbReference type="NCBI Taxonomy" id="665133"/>
    <lineage>
        <taxon>Bacteria</taxon>
        <taxon>Pseudomonadati</taxon>
        <taxon>Bacteroidota</taxon>
        <taxon>Flavobacteriia</taxon>
        <taxon>Flavobacteriales</taxon>
        <taxon>Flavobacteriaceae</taxon>
        <taxon>Flavobacterium</taxon>
    </lineage>
</organism>
<dbReference type="InterPro" id="IPR016195">
    <property type="entry name" value="Pol/histidinol_Pase-like"/>
</dbReference>